<accession>A0A853AFY0</accession>
<keyword evidence="3" id="KW-1185">Reference proteome</keyword>
<evidence type="ECO:0000259" key="1">
    <source>
        <dbReference type="Pfam" id="PF04892"/>
    </source>
</evidence>
<protein>
    <submittedName>
        <fullName evidence="2">VanZ family protein</fullName>
    </submittedName>
</protein>
<proteinExistence type="predicted"/>
<dbReference type="Proteomes" id="UP000587002">
    <property type="component" value="Unassembled WGS sequence"/>
</dbReference>
<reference evidence="2 3" key="1">
    <citation type="submission" date="2020-07" db="EMBL/GenBank/DDBJ databases">
        <title>Sequencing the genomes of 1000 actinobacteria strains.</title>
        <authorList>
            <person name="Klenk H.-P."/>
        </authorList>
    </citation>
    <scope>NUCLEOTIDE SEQUENCE [LARGE SCALE GENOMIC DNA]</scope>
    <source>
        <strain evidence="2 3">DSM 44065</strain>
    </source>
</reference>
<feature type="domain" description="VanZ-like" evidence="1">
    <location>
        <begin position="27"/>
        <end position="96"/>
    </location>
</feature>
<dbReference type="Pfam" id="PF04892">
    <property type="entry name" value="VanZ"/>
    <property type="match status" value="1"/>
</dbReference>
<dbReference type="RefSeq" id="WP_343050052.1">
    <property type="nucleotide sequence ID" value="NZ_BAABFH010000001.1"/>
</dbReference>
<comment type="caution">
    <text evidence="2">The sequence shown here is derived from an EMBL/GenBank/DDBJ whole genome shotgun (WGS) entry which is preliminary data.</text>
</comment>
<gene>
    <name evidence="2" type="ORF">HNR68_002082</name>
</gene>
<dbReference type="InterPro" id="IPR006976">
    <property type="entry name" value="VanZ-like"/>
</dbReference>
<sequence>MIAVAVSLLVLFMPASGVPTAPPGTDKVVHAALFAALALTGRTAGIPAVTLLPALAGYAAVSEVLQGLLPIGRSCDVVDGLVDVAGAAIGWAVVALTRKVSGRSSP</sequence>
<name>A0A853AFY0_9PSEU</name>
<evidence type="ECO:0000313" key="2">
    <source>
        <dbReference type="EMBL" id="NYI83452.1"/>
    </source>
</evidence>
<organism evidence="2 3">
    <name type="scientific">Saccharopolyspora hordei</name>
    <dbReference type="NCBI Taxonomy" id="1838"/>
    <lineage>
        <taxon>Bacteria</taxon>
        <taxon>Bacillati</taxon>
        <taxon>Actinomycetota</taxon>
        <taxon>Actinomycetes</taxon>
        <taxon>Pseudonocardiales</taxon>
        <taxon>Pseudonocardiaceae</taxon>
        <taxon>Saccharopolyspora</taxon>
    </lineage>
</organism>
<dbReference type="AlphaFoldDB" id="A0A853AFY0"/>
<dbReference type="EMBL" id="JACCFJ010000001">
    <property type="protein sequence ID" value="NYI83452.1"/>
    <property type="molecule type" value="Genomic_DNA"/>
</dbReference>
<evidence type="ECO:0000313" key="3">
    <source>
        <dbReference type="Proteomes" id="UP000587002"/>
    </source>
</evidence>